<organism evidence="1 2">
    <name type="scientific">Uabimicrobium amorphum</name>
    <dbReference type="NCBI Taxonomy" id="2596890"/>
    <lineage>
        <taxon>Bacteria</taxon>
        <taxon>Pseudomonadati</taxon>
        <taxon>Planctomycetota</taxon>
        <taxon>Candidatus Uabimicrobiia</taxon>
        <taxon>Candidatus Uabimicrobiales</taxon>
        <taxon>Candidatus Uabimicrobiaceae</taxon>
        <taxon>Candidatus Uabimicrobium</taxon>
    </lineage>
</organism>
<reference evidence="1 2" key="1">
    <citation type="submission" date="2019-08" db="EMBL/GenBank/DDBJ databases">
        <title>Complete genome sequence of Candidatus Uab amorphum.</title>
        <authorList>
            <person name="Shiratori T."/>
            <person name="Suzuki S."/>
            <person name="Kakizawa Y."/>
            <person name="Ishida K."/>
        </authorList>
    </citation>
    <scope>NUCLEOTIDE SEQUENCE [LARGE SCALE GENOMIC DNA]</scope>
    <source>
        <strain evidence="1 2">SRT547</strain>
    </source>
</reference>
<dbReference type="EMBL" id="AP019860">
    <property type="protein sequence ID" value="BBM87886.1"/>
    <property type="molecule type" value="Genomic_DNA"/>
</dbReference>
<dbReference type="OrthoDB" id="9790372at2"/>
<dbReference type="AlphaFoldDB" id="A0A5S9IUL9"/>
<accession>A0A5S9IUL9</accession>
<evidence type="ECO:0000313" key="1">
    <source>
        <dbReference type="EMBL" id="BBM87886.1"/>
    </source>
</evidence>
<sequence>MQLTVSDVSISGYEFAQKVPSKTLDLPCKEDIDVSGKAMRSGNDVFIKANVVCTLCEECHRCLSTFDLEIDAHMDLFYQPYKKNSEEEFQDLDADELGILYYRNNVIDLSDAIRDTIVLETPMKVLCSENCKGLCVSCGANLNESTCNCDKDNKKYNPFMEFLNDNKKNSDRKT</sequence>
<dbReference type="PANTHER" id="PTHR34374">
    <property type="entry name" value="LARGE RIBOSOMAL RNA SUBUNIT ACCUMULATION PROTEIN YCED HOMOLOG 1, CHLOROPLASTIC"/>
    <property type="match status" value="1"/>
</dbReference>
<evidence type="ECO:0008006" key="3">
    <source>
        <dbReference type="Google" id="ProtNLM"/>
    </source>
</evidence>
<dbReference type="Pfam" id="PF02620">
    <property type="entry name" value="YceD"/>
    <property type="match status" value="1"/>
</dbReference>
<keyword evidence="2" id="KW-1185">Reference proteome</keyword>
<evidence type="ECO:0000313" key="2">
    <source>
        <dbReference type="Proteomes" id="UP000326354"/>
    </source>
</evidence>
<name>A0A5S9IUL9_UABAM</name>
<dbReference type="InterPro" id="IPR003772">
    <property type="entry name" value="YceD"/>
</dbReference>
<gene>
    <name evidence="1" type="ORF">UABAM_06301</name>
</gene>
<dbReference type="Proteomes" id="UP000326354">
    <property type="component" value="Chromosome"/>
</dbReference>
<proteinExistence type="predicted"/>
<protein>
    <recommendedName>
        <fullName evidence="3">DUF177 domain-containing protein</fullName>
    </recommendedName>
</protein>
<dbReference type="RefSeq" id="WP_151971879.1">
    <property type="nucleotide sequence ID" value="NZ_AP019860.1"/>
</dbReference>
<dbReference type="PANTHER" id="PTHR34374:SF1">
    <property type="entry name" value="LARGE RIBOSOMAL RNA SUBUNIT ACCUMULATION PROTEIN YCED HOMOLOG 1, CHLOROPLASTIC"/>
    <property type="match status" value="1"/>
</dbReference>
<dbReference type="KEGG" id="uam:UABAM_06301"/>